<keyword evidence="4" id="KW-1185">Reference proteome</keyword>
<evidence type="ECO:0000256" key="1">
    <source>
        <dbReference type="ARBA" id="ARBA00008791"/>
    </source>
</evidence>
<organism evidence="3 4">
    <name type="scientific">Caballeronia glathei</name>
    <dbReference type="NCBI Taxonomy" id="60547"/>
    <lineage>
        <taxon>Bacteria</taxon>
        <taxon>Pseudomonadati</taxon>
        <taxon>Pseudomonadota</taxon>
        <taxon>Betaproteobacteria</taxon>
        <taxon>Burkholderiales</taxon>
        <taxon>Burkholderiaceae</taxon>
        <taxon>Caballeronia</taxon>
    </lineage>
</organism>
<sequence>MNSDQRILIYYDGSAEAKSALVRAGRMAVALDAHTHVLTVVDTGTSVVSTAGLLCDLAYVGIENTTRDLLKEALDQMSESGIVVSGHIAVGNVVESIARHAEMLDVDLLVVGYRNRRGFARWLGGAATYTGLVERAKGRTVVTVPLE</sequence>
<gene>
    <name evidence="3" type="ORF">BG61_14020</name>
</gene>
<reference evidence="3 4" key="1">
    <citation type="submission" date="2014-03" db="EMBL/GenBank/DDBJ databases">
        <title>Draft Genome Sequences of Four Burkholderia Strains.</title>
        <authorList>
            <person name="Liu X.Y."/>
            <person name="Li C.X."/>
            <person name="Xu J.H."/>
        </authorList>
    </citation>
    <scope>NUCLEOTIDE SEQUENCE [LARGE SCALE GENOMIC DNA]</scope>
    <source>
        <strain evidence="3 4">DSM 50014</strain>
    </source>
</reference>
<dbReference type="PANTHER" id="PTHR46268:SF15">
    <property type="entry name" value="UNIVERSAL STRESS PROTEIN HP_0031"/>
    <property type="match status" value="1"/>
</dbReference>
<dbReference type="SUPFAM" id="SSF52402">
    <property type="entry name" value="Adenine nucleotide alpha hydrolases-like"/>
    <property type="match status" value="1"/>
</dbReference>
<evidence type="ECO:0000259" key="2">
    <source>
        <dbReference type="Pfam" id="PF00582"/>
    </source>
</evidence>
<dbReference type="EMBL" id="JFHC01000021">
    <property type="protein sequence ID" value="KDR42026.1"/>
    <property type="molecule type" value="Genomic_DNA"/>
</dbReference>
<dbReference type="Proteomes" id="UP000027466">
    <property type="component" value="Unassembled WGS sequence"/>
</dbReference>
<evidence type="ECO:0000313" key="4">
    <source>
        <dbReference type="Proteomes" id="UP000027466"/>
    </source>
</evidence>
<accession>A0A069PXA4</accession>
<evidence type="ECO:0000313" key="3">
    <source>
        <dbReference type="EMBL" id="KDR42026.1"/>
    </source>
</evidence>
<dbReference type="CDD" id="cd00293">
    <property type="entry name" value="USP-like"/>
    <property type="match status" value="1"/>
</dbReference>
<dbReference type="Gene3D" id="3.40.50.620">
    <property type="entry name" value="HUPs"/>
    <property type="match status" value="1"/>
</dbReference>
<dbReference type="Pfam" id="PF00582">
    <property type="entry name" value="Usp"/>
    <property type="match status" value="1"/>
</dbReference>
<dbReference type="InterPro" id="IPR014729">
    <property type="entry name" value="Rossmann-like_a/b/a_fold"/>
</dbReference>
<protein>
    <submittedName>
        <fullName evidence="3">Universal stress protein UspA</fullName>
    </submittedName>
</protein>
<comment type="similarity">
    <text evidence="1">Belongs to the universal stress protein A family.</text>
</comment>
<name>A0A069PXA4_9BURK</name>
<dbReference type="PANTHER" id="PTHR46268">
    <property type="entry name" value="STRESS RESPONSE PROTEIN NHAX"/>
    <property type="match status" value="1"/>
</dbReference>
<comment type="caution">
    <text evidence="3">The sequence shown here is derived from an EMBL/GenBank/DDBJ whole genome shotgun (WGS) entry which is preliminary data.</text>
</comment>
<dbReference type="RefSeq" id="WP_035939012.1">
    <property type="nucleotide sequence ID" value="NZ_CADFFX010000024.1"/>
</dbReference>
<dbReference type="STRING" id="60547.GCA_000751215_06051"/>
<feature type="domain" description="UspA" evidence="2">
    <location>
        <begin position="5"/>
        <end position="126"/>
    </location>
</feature>
<dbReference type="AlphaFoldDB" id="A0A069PXA4"/>
<dbReference type="InterPro" id="IPR006016">
    <property type="entry name" value="UspA"/>
</dbReference>
<proteinExistence type="inferred from homology"/>